<evidence type="ECO:0000256" key="1">
    <source>
        <dbReference type="ARBA" id="ARBA00008798"/>
    </source>
</evidence>
<dbReference type="Pfam" id="PF00309">
    <property type="entry name" value="Sigma54_AID"/>
    <property type="match status" value="1"/>
</dbReference>
<evidence type="ECO:0000259" key="10">
    <source>
        <dbReference type="Pfam" id="PF04963"/>
    </source>
</evidence>
<evidence type="ECO:0000256" key="6">
    <source>
        <dbReference type="ARBA" id="ARBA00023082"/>
    </source>
</evidence>
<dbReference type="Pfam" id="PF04963">
    <property type="entry name" value="Sigma54_CBD"/>
    <property type="match status" value="1"/>
</dbReference>
<evidence type="ECO:0000256" key="3">
    <source>
        <dbReference type="ARBA" id="ARBA00022679"/>
    </source>
</evidence>
<dbReference type="PROSITE" id="PS50044">
    <property type="entry name" value="SIGMA54_3"/>
    <property type="match status" value="1"/>
</dbReference>
<reference evidence="11 12" key="1">
    <citation type="journal article" date="2021" name="Syst. Appl. Microbiol.">
        <title>Persephonella atlantica sp. nov.: How to adapt to physico-chemical gradients in high temperature hydrothermal habitats.</title>
        <authorList>
            <person name="Francois D.X."/>
            <person name="Godfroy A."/>
            <person name="Mathien C."/>
            <person name="Aube J."/>
            <person name="Cathalot C."/>
            <person name="Lesongeur F."/>
            <person name="L'Haridon S."/>
            <person name="Philippon X."/>
            <person name="Roussel E.G."/>
        </authorList>
    </citation>
    <scope>NUCLEOTIDE SEQUENCE [LARGE SCALE GENOMIC DNA]</scope>
    <source>
        <strain evidence="11 12">MO1340</strain>
    </source>
</reference>
<keyword evidence="3" id="KW-0808">Transferase</keyword>
<protein>
    <submittedName>
        <fullName evidence="11">RNA polymerase factor sigma-54</fullName>
    </submittedName>
</protein>
<comment type="caution">
    <text evidence="11">The sequence shown here is derived from an EMBL/GenBank/DDBJ whole genome shotgun (WGS) entry which is preliminary data.</text>
</comment>
<keyword evidence="8" id="KW-0804">Transcription</keyword>
<evidence type="ECO:0000256" key="5">
    <source>
        <dbReference type="ARBA" id="ARBA00023015"/>
    </source>
</evidence>
<keyword evidence="7" id="KW-0238">DNA-binding</keyword>
<dbReference type="EMBL" id="JAACYA010000001">
    <property type="protein sequence ID" value="MBK3332072.1"/>
    <property type="molecule type" value="Genomic_DNA"/>
</dbReference>
<feature type="domain" description="RNA polymerase sigma factor 54 DNA-binding" evidence="9">
    <location>
        <begin position="276"/>
        <end position="432"/>
    </location>
</feature>
<comment type="similarity">
    <text evidence="1">Belongs to the sigma-54 factor family.</text>
</comment>
<dbReference type="InterPro" id="IPR000394">
    <property type="entry name" value="RNA_pol_sigma_54"/>
</dbReference>
<sequence length="435" mass="50764">MLKHRLELKLKNKLVLTVSLKQQLSLLLLPKLELQETVKTELEENPFLEEIANLQPEFEPVRDLSKYYEEEEEKGIYNRLAYKPSLMDILEFQIDLEFEGKDREVAYEIIGNIDDRGFLQIPIEEIAKKTDTTSHHVEEIRKKVTRLEPTGIASRDLKESLLVQYEELFGIDEEVKEIITEGLECLTDIKCLINKFPHIKEEKLKEVLCNIKSLKPYPALNYVDEPTRYVEPDVYVYDRGDKFEVIVNETDIPKLKLTTAYRKLLRDNSLSEDTKKFLYEKLQKAIGIIKGIEQRRENLKKITEVLVNYQADFIRKGREHLKPLILKDVAEKVELHESTVSRIVSSKYVQLPTGIVPLKTFFSSKLSSSSGDVSTEKVKYMIAQLIEKEDKRKPLSDQKIADILKKKGINVARRTVTKYREQLNIPDSRTRRIRK</sequence>
<dbReference type="Proteomes" id="UP000772812">
    <property type="component" value="Unassembled WGS sequence"/>
</dbReference>
<accession>A0ABS1GGL2</accession>
<dbReference type="PROSITE" id="PS00718">
    <property type="entry name" value="SIGMA54_2"/>
    <property type="match status" value="1"/>
</dbReference>
<dbReference type="InterPro" id="IPR007046">
    <property type="entry name" value="RNA_pol_sigma_54_core-bd"/>
</dbReference>
<dbReference type="PANTHER" id="PTHR32248:SF4">
    <property type="entry name" value="RNA POLYMERASE SIGMA-54 FACTOR"/>
    <property type="match status" value="1"/>
</dbReference>
<proteinExistence type="inferred from homology"/>
<dbReference type="PIRSF" id="PIRSF000774">
    <property type="entry name" value="RpoN"/>
    <property type="match status" value="1"/>
</dbReference>
<dbReference type="Gene3D" id="1.10.10.60">
    <property type="entry name" value="Homeodomain-like"/>
    <property type="match status" value="1"/>
</dbReference>
<keyword evidence="2" id="KW-0240">DNA-directed RNA polymerase</keyword>
<evidence type="ECO:0000313" key="11">
    <source>
        <dbReference type="EMBL" id="MBK3332072.1"/>
    </source>
</evidence>
<dbReference type="InterPro" id="IPR007634">
    <property type="entry name" value="RNA_pol_sigma_54_DNA-bd"/>
</dbReference>
<evidence type="ECO:0000256" key="4">
    <source>
        <dbReference type="ARBA" id="ARBA00022695"/>
    </source>
</evidence>
<feature type="domain" description="RNA polymerase sigma factor 54 core-binding" evidence="10">
    <location>
        <begin position="78"/>
        <end position="261"/>
    </location>
</feature>
<keyword evidence="5" id="KW-0805">Transcription regulation</keyword>
<gene>
    <name evidence="11" type="primary">rpoN</name>
    <name evidence="11" type="ORF">GWK41_03190</name>
</gene>
<evidence type="ECO:0000256" key="7">
    <source>
        <dbReference type="ARBA" id="ARBA00023125"/>
    </source>
</evidence>
<dbReference type="PROSITE" id="PS00717">
    <property type="entry name" value="SIGMA54_1"/>
    <property type="match status" value="1"/>
</dbReference>
<organism evidence="11 12">
    <name type="scientific">Persephonella atlantica</name>
    <dbReference type="NCBI Taxonomy" id="2699429"/>
    <lineage>
        <taxon>Bacteria</taxon>
        <taxon>Pseudomonadati</taxon>
        <taxon>Aquificota</taxon>
        <taxon>Aquificia</taxon>
        <taxon>Aquificales</taxon>
        <taxon>Hydrogenothermaceae</taxon>
        <taxon>Persephonella</taxon>
    </lineage>
</organism>
<evidence type="ECO:0000256" key="2">
    <source>
        <dbReference type="ARBA" id="ARBA00022478"/>
    </source>
</evidence>
<evidence type="ECO:0000259" key="9">
    <source>
        <dbReference type="Pfam" id="PF04552"/>
    </source>
</evidence>
<dbReference type="RefSeq" id="WP_200673462.1">
    <property type="nucleotide sequence ID" value="NZ_JAACYA010000001.1"/>
</dbReference>
<dbReference type="PRINTS" id="PR00045">
    <property type="entry name" value="SIGMA54FCT"/>
</dbReference>
<dbReference type="Gene3D" id="1.10.10.1330">
    <property type="entry name" value="RNA polymerase sigma-54 factor, core-binding domain"/>
    <property type="match status" value="1"/>
</dbReference>
<dbReference type="InterPro" id="IPR038709">
    <property type="entry name" value="RpoN_core-bd_sf"/>
</dbReference>
<keyword evidence="4" id="KW-0548">Nucleotidyltransferase</keyword>
<name>A0ABS1GGL2_9AQUI</name>
<keyword evidence="6" id="KW-0731">Sigma factor</keyword>
<dbReference type="Pfam" id="PF04552">
    <property type="entry name" value="Sigma54_DBD"/>
    <property type="match status" value="1"/>
</dbReference>
<dbReference type="PANTHER" id="PTHR32248">
    <property type="entry name" value="RNA POLYMERASE SIGMA-54 FACTOR"/>
    <property type="match status" value="1"/>
</dbReference>
<evidence type="ECO:0000313" key="12">
    <source>
        <dbReference type="Proteomes" id="UP000772812"/>
    </source>
</evidence>
<evidence type="ECO:0000256" key="8">
    <source>
        <dbReference type="ARBA" id="ARBA00023163"/>
    </source>
</evidence>
<keyword evidence="12" id="KW-1185">Reference proteome</keyword>
<dbReference type="NCBIfam" id="TIGR02395">
    <property type="entry name" value="rpoN_sigma"/>
    <property type="match status" value="1"/>
</dbReference>